<dbReference type="PANTHER" id="PTHR20940:SF1">
    <property type="entry name" value="CIBOULOT, ISOFORM A"/>
    <property type="match status" value="1"/>
</dbReference>
<dbReference type="SMART" id="SM00152">
    <property type="entry name" value="THY"/>
    <property type="match status" value="2"/>
</dbReference>
<keyword evidence="4" id="KW-0206">Cytoskeleton</keyword>
<accession>A0A7R9MSB3</accession>
<dbReference type="GO" id="GO:0005856">
    <property type="term" value="C:cytoskeleton"/>
    <property type="evidence" value="ECO:0007669"/>
    <property type="project" value="UniProtKB-SubCell"/>
</dbReference>
<dbReference type="AlphaFoldDB" id="A0A7R9MSB3"/>
<keyword evidence="3" id="KW-0963">Cytoplasm</keyword>
<dbReference type="InterPro" id="IPR038386">
    <property type="entry name" value="Beta-thymosin_sf"/>
</dbReference>
<evidence type="ECO:0000313" key="6">
    <source>
        <dbReference type="Proteomes" id="UP000728032"/>
    </source>
</evidence>
<sequence>MSSPKAEDLPKPLTNPLAAELVAEHQLRPTATEEKVVLPSAEEIASEKSQQRLIASIEGFDGNALKSTETLEKNVLPTAEDIATERKH</sequence>
<dbReference type="EMBL" id="CAJPVJ010037780">
    <property type="protein sequence ID" value="CAG2181489.1"/>
    <property type="molecule type" value="Genomic_DNA"/>
</dbReference>
<dbReference type="PANTHER" id="PTHR20940">
    <property type="entry name" value="TETRA THYMOSIN"/>
    <property type="match status" value="1"/>
</dbReference>
<organism evidence="5">
    <name type="scientific">Oppiella nova</name>
    <dbReference type="NCBI Taxonomy" id="334625"/>
    <lineage>
        <taxon>Eukaryota</taxon>
        <taxon>Metazoa</taxon>
        <taxon>Ecdysozoa</taxon>
        <taxon>Arthropoda</taxon>
        <taxon>Chelicerata</taxon>
        <taxon>Arachnida</taxon>
        <taxon>Acari</taxon>
        <taxon>Acariformes</taxon>
        <taxon>Sarcoptiformes</taxon>
        <taxon>Oribatida</taxon>
        <taxon>Brachypylina</taxon>
        <taxon>Oppioidea</taxon>
        <taxon>Oppiidae</taxon>
        <taxon>Oppiella</taxon>
    </lineage>
</organism>
<name>A0A7R9MSB3_9ACAR</name>
<dbReference type="Gene3D" id="1.20.5.520">
    <property type="entry name" value="Single helix bin"/>
    <property type="match status" value="2"/>
</dbReference>
<dbReference type="FunFam" id="1.20.5.520:FF:000001">
    <property type="entry name" value="Thymosin beta"/>
    <property type="match status" value="1"/>
</dbReference>
<comment type="subcellular location">
    <subcellularLocation>
        <location evidence="1">Cytoplasm</location>
        <location evidence="1">Cytoskeleton</location>
    </subcellularLocation>
</comment>
<dbReference type="GO" id="GO:0007015">
    <property type="term" value="P:actin filament organization"/>
    <property type="evidence" value="ECO:0007669"/>
    <property type="project" value="InterPro"/>
</dbReference>
<comment type="similarity">
    <text evidence="2">Belongs to the thymosin beta family.</text>
</comment>
<dbReference type="Pfam" id="PF01290">
    <property type="entry name" value="Thymosin"/>
    <property type="match status" value="2"/>
</dbReference>
<evidence type="ECO:0000256" key="3">
    <source>
        <dbReference type="ARBA" id="ARBA00022490"/>
    </source>
</evidence>
<gene>
    <name evidence="5" type="ORF">ONB1V03_LOCUS20910</name>
</gene>
<dbReference type="GO" id="GO:0003785">
    <property type="term" value="F:actin monomer binding"/>
    <property type="evidence" value="ECO:0007669"/>
    <property type="project" value="InterPro"/>
</dbReference>
<dbReference type="GO" id="GO:0005829">
    <property type="term" value="C:cytosol"/>
    <property type="evidence" value="ECO:0007669"/>
    <property type="project" value="TreeGrafter"/>
</dbReference>
<dbReference type="Proteomes" id="UP000728032">
    <property type="component" value="Unassembled WGS sequence"/>
</dbReference>
<dbReference type="OrthoDB" id="2151618at2759"/>
<proteinExistence type="inferred from homology"/>
<evidence type="ECO:0000256" key="1">
    <source>
        <dbReference type="ARBA" id="ARBA00004245"/>
    </source>
</evidence>
<dbReference type="EMBL" id="OC952605">
    <property type="protein sequence ID" value="CAD7664352.1"/>
    <property type="molecule type" value="Genomic_DNA"/>
</dbReference>
<evidence type="ECO:0000313" key="5">
    <source>
        <dbReference type="EMBL" id="CAD7664352.1"/>
    </source>
</evidence>
<evidence type="ECO:0000256" key="2">
    <source>
        <dbReference type="ARBA" id="ARBA00009511"/>
    </source>
</evidence>
<dbReference type="InterPro" id="IPR001152">
    <property type="entry name" value="Beta-thymosin"/>
</dbReference>
<keyword evidence="6" id="KW-1185">Reference proteome</keyword>
<evidence type="ECO:0000256" key="4">
    <source>
        <dbReference type="ARBA" id="ARBA00023212"/>
    </source>
</evidence>
<protein>
    <submittedName>
        <fullName evidence="5">Uncharacterized protein</fullName>
    </submittedName>
</protein>
<reference evidence="5" key="1">
    <citation type="submission" date="2020-11" db="EMBL/GenBank/DDBJ databases">
        <authorList>
            <person name="Tran Van P."/>
        </authorList>
    </citation>
    <scope>NUCLEOTIDE SEQUENCE</scope>
</reference>